<evidence type="ECO:0000313" key="3">
    <source>
        <dbReference type="Proteomes" id="UP000469452"/>
    </source>
</evidence>
<evidence type="ECO:0000313" key="2">
    <source>
        <dbReference type="EMBL" id="KAF0751286.1"/>
    </source>
</evidence>
<comment type="caution">
    <text evidence="2">The sequence shown here is derived from an EMBL/GenBank/DDBJ whole genome shotgun (WGS) entry which is preliminary data.</text>
</comment>
<reference evidence="2 3" key="1">
    <citation type="submission" date="2019-06" db="EMBL/GenBank/DDBJ databases">
        <title>Genomics analysis of Aphanomyces spp. identifies a new class of oomycete effector associated with host adaptation.</title>
        <authorList>
            <person name="Gaulin E."/>
        </authorList>
    </citation>
    <scope>NUCLEOTIDE SEQUENCE [LARGE SCALE GENOMIC DNA]</scope>
    <source>
        <strain evidence="2 3">E</strain>
    </source>
</reference>
<evidence type="ECO:0000256" key="1">
    <source>
        <dbReference type="SAM" id="MobiDB-lite"/>
    </source>
</evidence>
<proteinExistence type="predicted"/>
<feature type="region of interest" description="Disordered" evidence="1">
    <location>
        <begin position="24"/>
        <end position="57"/>
    </location>
</feature>
<dbReference type="Proteomes" id="UP000469452">
    <property type="component" value="Unassembled WGS sequence"/>
</dbReference>
<organism evidence="2 3">
    <name type="scientific">Aphanomyces astaci</name>
    <name type="common">Crayfish plague agent</name>
    <dbReference type="NCBI Taxonomy" id="112090"/>
    <lineage>
        <taxon>Eukaryota</taxon>
        <taxon>Sar</taxon>
        <taxon>Stramenopiles</taxon>
        <taxon>Oomycota</taxon>
        <taxon>Saprolegniomycetes</taxon>
        <taxon>Saprolegniales</taxon>
        <taxon>Verrucalvaceae</taxon>
        <taxon>Aphanomyces</taxon>
    </lineage>
</organism>
<gene>
    <name evidence="2" type="ORF">AaE_006440</name>
</gene>
<dbReference type="EMBL" id="VJMI01011992">
    <property type="protein sequence ID" value="KAF0751286.1"/>
    <property type="molecule type" value="Genomic_DNA"/>
</dbReference>
<accession>A0A6A5AK32</accession>
<name>A0A6A5AK32_APHAT</name>
<feature type="compositionally biased region" description="Polar residues" evidence="1">
    <location>
        <begin position="32"/>
        <end position="54"/>
    </location>
</feature>
<dbReference type="AlphaFoldDB" id="A0A6A5AK32"/>
<sequence length="145" mass="15968">MQWEKWPTGTWANLSTPDSDVVVTTTRKSSNRARSGSENTSLPFSTWQNPSSGPGTDAIYLPVGPMNHTICCVVTGSLYLAMGPVEAKERRLVQERTQPHAEDVGPFTKQGDLSKDQLNCIRQGQSMASQVVSMRTTLIWTTSHD</sequence>
<protein>
    <submittedName>
        <fullName evidence="2">Uncharacterized protein</fullName>
    </submittedName>
</protein>